<accession>A0A447QHJ6</accession>
<sequence>MQKLAQGKAMSVIGGAWGCKVSHNVSPSSSGLVCYRTVGCVDKFGNVTSSSKPVELNECASAITKP</sequence>
<dbReference type="Proteomes" id="UP000271603">
    <property type="component" value="Chromosome"/>
</dbReference>
<dbReference type="AlphaFoldDB" id="A0A447QHJ6"/>
<evidence type="ECO:0000313" key="4">
    <source>
        <dbReference type="Proteomes" id="UP000307968"/>
    </source>
</evidence>
<organism evidence="1 3">
    <name type="scientific">Serratia rubidaea</name>
    <name type="common">Serratia marinorubra</name>
    <dbReference type="NCBI Taxonomy" id="61652"/>
    <lineage>
        <taxon>Bacteria</taxon>
        <taxon>Pseudomonadati</taxon>
        <taxon>Pseudomonadota</taxon>
        <taxon>Gammaproteobacteria</taxon>
        <taxon>Enterobacterales</taxon>
        <taxon>Yersiniaceae</taxon>
        <taxon>Serratia</taxon>
    </lineage>
</organism>
<protein>
    <recommendedName>
        <fullName evidence="5">DUF4762 domain-containing protein</fullName>
    </recommendedName>
</protein>
<evidence type="ECO:0000313" key="3">
    <source>
        <dbReference type="Proteomes" id="UP000271603"/>
    </source>
</evidence>
<gene>
    <name evidence="2" type="ORF">NCTC12971_04265</name>
    <name evidence="1" type="ORF">NCTC9419_00943</name>
</gene>
<proteinExistence type="predicted"/>
<evidence type="ECO:0008006" key="5">
    <source>
        <dbReference type="Google" id="ProtNLM"/>
    </source>
</evidence>
<dbReference type="EMBL" id="LR134155">
    <property type="protein sequence ID" value="VEA69446.1"/>
    <property type="molecule type" value="Genomic_DNA"/>
</dbReference>
<dbReference type="Proteomes" id="UP000307968">
    <property type="component" value="Chromosome"/>
</dbReference>
<reference evidence="1 3" key="1">
    <citation type="submission" date="2018-12" db="EMBL/GenBank/DDBJ databases">
        <authorList>
            <consortium name="Pathogen Informatics"/>
        </authorList>
    </citation>
    <scope>NUCLEOTIDE SEQUENCE [LARGE SCALE GENOMIC DNA]</scope>
    <source>
        <strain evidence="2 4">NCTC12971</strain>
        <strain evidence="1 3">NCTC9419</strain>
    </source>
</reference>
<evidence type="ECO:0000313" key="2">
    <source>
        <dbReference type="EMBL" id="VTP65801.1"/>
    </source>
</evidence>
<dbReference type="EMBL" id="LR590463">
    <property type="protein sequence ID" value="VTP65801.1"/>
    <property type="molecule type" value="Genomic_DNA"/>
</dbReference>
<name>A0A447QHJ6_SERRU</name>
<evidence type="ECO:0000313" key="1">
    <source>
        <dbReference type="EMBL" id="VEA69446.1"/>
    </source>
</evidence>
<dbReference type="RefSeq" id="WP_161805776.1">
    <property type="nucleotide sequence ID" value="NZ_JARDAM020000006.1"/>
</dbReference>